<sequence length="59" mass="6031">MDRQGGLIKNLVVGLVGAFVGGLLANAVGLEFYGFLGTLIVATVGAVVVLWLFALLAGR</sequence>
<evidence type="ECO:0000256" key="4">
    <source>
        <dbReference type="ARBA" id="ARBA00022692"/>
    </source>
</evidence>
<evidence type="ECO:0000256" key="6">
    <source>
        <dbReference type="ARBA" id="ARBA00023136"/>
    </source>
</evidence>
<evidence type="ECO:0000256" key="1">
    <source>
        <dbReference type="ARBA" id="ARBA00004651"/>
    </source>
</evidence>
<comment type="subcellular location">
    <subcellularLocation>
        <location evidence="1">Cell membrane</location>
        <topology evidence="1">Multi-pass membrane protein</topology>
    </subcellularLocation>
</comment>
<gene>
    <name evidence="8" type="ORF">K1W69_07000</name>
</gene>
<evidence type="ECO:0000256" key="2">
    <source>
        <dbReference type="ARBA" id="ARBA00011006"/>
    </source>
</evidence>
<evidence type="ECO:0000256" key="3">
    <source>
        <dbReference type="ARBA" id="ARBA00022475"/>
    </source>
</evidence>
<comment type="similarity">
    <text evidence="2">Belongs to the UPF0410 family.</text>
</comment>
<proteinExistence type="inferred from homology"/>
<name>A0AAE2ZL44_9HYPH</name>
<keyword evidence="9" id="KW-1185">Reference proteome</keyword>
<evidence type="ECO:0000256" key="5">
    <source>
        <dbReference type="ARBA" id="ARBA00022989"/>
    </source>
</evidence>
<dbReference type="Pfam" id="PF04226">
    <property type="entry name" value="Transgly_assoc"/>
    <property type="match status" value="1"/>
</dbReference>
<dbReference type="InterPro" id="IPR007341">
    <property type="entry name" value="Transgly_assoc"/>
</dbReference>
<evidence type="ECO:0000256" key="7">
    <source>
        <dbReference type="SAM" id="Phobius"/>
    </source>
</evidence>
<organism evidence="8 9">
    <name type="scientific">Flavimaribacter sediminis</name>
    <dbReference type="NCBI Taxonomy" id="2865987"/>
    <lineage>
        <taxon>Bacteria</taxon>
        <taxon>Pseudomonadati</taxon>
        <taxon>Pseudomonadota</taxon>
        <taxon>Alphaproteobacteria</taxon>
        <taxon>Hyphomicrobiales</taxon>
        <taxon>Rhizobiaceae</taxon>
        <taxon>Flavimaribacter</taxon>
    </lineage>
</organism>
<keyword evidence="6 7" id="KW-0472">Membrane</keyword>
<reference evidence="8" key="1">
    <citation type="submission" date="2021-08" db="EMBL/GenBank/DDBJ databases">
        <title>Hoeflea bacterium WL0058 sp. nov., isolated from the sediment.</title>
        <authorList>
            <person name="Wang L."/>
            <person name="Zhang D."/>
        </authorList>
    </citation>
    <scope>NUCLEOTIDE SEQUENCE</scope>
    <source>
        <strain evidence="8">WL0058</strain>
    </source>
</reference>
<feature type="transmembrane region" description="Helical" evidence="7">
    <location>
        <begin position="32"/>
        <end position="57"/>
    </location>
</feature>
<comment type="caution">
    <text evidence="8">The sequence shown here is derived from an EMBL/GenBank/DDBJ whole genome shotgun (WGS) entry which is preliminary data.</text>
</comment>
<keyword evidence="5 7" id="KW-1133">Transmembrane helix</keyword>
<feature type="transmembrane region" description="Helical" evidence="7">
    <location>
        <begin position="7"/>
        <end position="26"/>
    </location>
</feature>
<protein>
    <submittedName>
        <fullName evidence="8">GlsB/YeaQ/YmgE family stress response membrane protein</fullName>
    </submittedName>
</protein>
<accession>A0AAE2ZL44</accession>
<dbReference type="EMBL" id="JAICBX010000001">
    <property type="protein sequence ID" value="MBW8636931.1"/>
    <property type="molecule type" value="Genomic_DNA"/>
</dbReference>
<dbReference type="Proteomes" id="UP001196509">
    <property type="component" value="Unassembled WGS sequence"/>
</dbReference>
<dbReference type="AlphaFoldDB" id="A0AAE2ZL44"/>
<evidence type="ECO:0000313" key="9">
    <source>
        <dbReference type="Proteomes" id="UP001196509"/>
    </source>
</evidence>
<keyword evidence="3" id="KW-1003">Cell membrane</keyword>
<evidence type="ECO:0000313" key="8">
    <source>
        <dbReference type="EMBL" id="MBW8636931.1"/>
    </source>
</evidence>
<dbReference type="GO" id="GO:0005886">
    <property type="term" value="C:plasma membrane"/>
    <property type="evidence" value="ECO:0007669"/>
    <property type="project" value="UniProtKB-SubCell"/>
</dbReference>
<keyword evidence="4 7" id="KW-0812">Transmembrane</keyword>